<dbReference type="SMART" id="SM00066">
    <property type="entry name" value="GAL4"/>
    <property type="match status" value="1"/>
</dbReference>
<dbReference type="PANTHER" id="PTHR31944:SF131">
    <property type="entry name" value="HEME-RESPONSIVE ZINC FINGER TRANSCRIPTION FACTOR HAP1"/>
    <property type="match status" value="1"/>
</dbReference>
<keyword evidence="4" id="KW-0238">DNA-binding</keyword>
<feature type="compositionally biased region" description="Low complexity" evidence="7">
    <location>
        <begin position="1"/>
        <end position="16"/>
    </location>
</feature>
<dbReference type="Proteomes" id="UP001390339">
    <property type="component" value="Unassembled WGS sequence"/>
</dbReference>
<keyword evidence="5" id="KW-0804">Transcription</keyword>
<evidence type="ECO:0000256" key="7">
    <source>
        <dbReference type="SAM" id="MobiDB-lite"/>
    </source>
</evidence>
<keyword evidence="10" id="KW-1185">Reference proteome</keyword>
<comment type="caution">
    <text evidence="9">The sequence shown here is derived from an EMBL/GenBank/DDBJ whole genome shotgun (WGS) entry which is preliminary data.</text>
</comment>
<dbReference type="CDD" id="cd12148">
    <property type="entry name" value="fungal_TF_MHR"/>
    <property type="match status" value="1"/>
</dbReference>
<dbReference type="SUPFAM" id="SSF57701">
    <property type="entry name" value="Zn2/Cys6 DNA-binding domain"/>
    <property type="match status" value="1"/>
</dbReference>
<organism evidence="9 10">
    <name type="scientific">Apiospora arundinis</name>
    <dbReference type="NCBI Taxonomy" id="335852"/>
    <lineage>
        <taxon>Eukaryota</taxon>
        <taxon>Fungi</taxon>
        <taxon>Dikarya</taxon>
        <taxon>Ascomycota</taxon>
        <taxon>Pezizomycotina</taxon>
        <taxon>Sordariomycetes</taxon>
        <taxon>Xylariomycetidae</taxon>
        <taxon>Amphisphaeriales</taxon>
        <taxon>Apiosporaceae</taxon>
        <taxon>Apiospora</taxon>
    </lineage>
</organism>
<keyword evidence="1" id="KW-0479">Metal-binding</keyword>
<dbReference type="PANTHER" id="PTHR31944">
    <property type="entry name" value="HEME-RESPONSIVE ZINC FINGER TRANSCRIPTION FACTOR HAP1"/>
    <property type="match status" value="1"/>
</dbReference>
<keyword evidence="3" id="KW-0805">Transcription regulation</keyword>
<dbReference type="SMART" id="SM00906">
    <property type="entry name" value="Fungal_trans"/>
    <property type="match status" value="1"/>
</dbReference>
<feature type="region of interest" description="Disordered" evidence="7">
    <location>
        <begin position="66"/>
        <end position="185"/>
    </location>
</feature>
<evidence type="ECO:0000256" key="4">
    <source>
        <dbReference type="ARBA" id="ARBA00023125"/>
    </source>
</evidence>
<dbReference type="PROSITE" id="PS00463">
    <property type="entry name" value="ZN2_CY6_FUNGAL_1"/>
    <property type="match status" value="1"/>
</dbReference>
<dbReference type="InterPro" id="IPR007219">
    <property type="entry name" value="XnlR_reg_dom"/>
</dbReference>
<keyword evidence="6" id="KW-0539">Nucleus</keyword>
<reference evidence="9 10" key="1">
    <citation type="journal article" date="2024" name="IMA Fungus">
        <title>Apiospora arundinis, a panoply of carbohydrate-active enzymes and secondary metabolites.</title>
        <authorList>
            <person name="Sorensen T."/>
            <person name="Petersen C."/>
            <person name="Muurmann A.T."/>
            <person name="Christiansen J.V."/>
            <person name="Brundto M.L."/>
            <person name="Overgaard C.K."/>
            <person name="Boysen A.T."/>
            <person name="Wollenberg R.D."/>
            <person name="Larsen T.O."/>
            <person name="Sorensen J.L."/>
            <person name="Nielsen K.L."/>
            <person name="Sondergaard T.E."/>
        </authorList>
    </citation>
    <scope>NUCLEOTIDE SEQUENCE [LARGE SCALE GENOMIC DNA]</scope>
    <source>
        <strain evidence="9 10">AAU 773</strain>
    </source>
</reference>
<feature type="compositionally biased region" description="Low complexity" evidence="7">
    <location>
        <begin position="93"/>
        <end position="105"/>
    </location>
</feature>
<evidence type="ECO:0000313" key="9">
    <source>
        <dbReference type="EMBL" id="KAK8856692.1"/>
    </source>
</evidence>
<evidence type="ECO:0000313" key="10">
    <source>
        <dbReference type="Proteomes" id="UP001390339"/>
    </source>
</evidence>
<feature type="domain" description="Zn(2)-C6 fungal-type" evidence="8">
    <location>
        <begin position="31"/>
        <end position="60"/>
    </location>
</feature>
<accession>A0ABR2I3E0</accession>
<dbReference type="InterPro" id="IPR036864">
    <property type="entry name" value="Zn2-C6_fun-type_DNA-bd_sf"/>
</dbReference>
<dbReference type="CDD" id="cd00067">
    <property type="entry name" value="GAL4"/>
    <property type="match status" value="1"/>
</dbReference>
<sequence>MENIPPESESSQASPPRQTPWLRQRGRPILSCRECRRRKIRCDHKTPCAHCVRFQRRCTYQSFVEERTPQSVSTQPGLSDQGASVLQPDATKTPPHTTPTHSSQPLEQDSISHSAPVNSRAEVEQAGGIPTPADSLGRGSSAAHPAQDQETRSDGNNVLRRLRNIEEPAENISGTRSNRTHAIPPDIITQEWQVVSNKSRDQGKRRKVGTAQEFASIIACFSEISGRDCGIASFREPEVAQLVAQAADFLKQCKGIARELKARRPTRGLSFAQSGLVLPPHDTVDAMVNLYFAAFESTHRILHVPSFWKDYRAFWDNPKGGSDDLRLKVLLVMSIGSSLHDHGSADATLRNTELAHQCIYDAETWLGGPLKKDRIGITGLQISCLTILARQIFSIGGDTVWVTMGSLIHAAMQLGLHRDPKHLLLDIPCLEAEMRRRLWATILDLAVQAALDSAMPPRISMDDFDTEPPANINDDELHESTTVIQSHPQIVFTSTSVQIALLKALPVRLRIVQQMNSLHSKLTYQHALDLSAQLIESVRAAHSATGCFSGVTAFHRALLDYLVRRFMIPLHYSFSNQARTNPMYYYSLKLSTDTAIALVQQPEKDTSAAENEFNDESRVFFARLMALGGGLFRAGVRGAITALTLDLLTRVQEQRLDGTLAQHAAHRAPAKRAIQDLIALSDERIRLGETNVKGHMFLCMILAQVEAVEDGAPIEARIARAARDSLEYCLRLLRARKGETASSSADDGVGGGGGDVTMDDEGELGLGLGGYELDLDWDSLLPDMGFG</sequence>
<evidence type="ECO:0000259" key="8">
    <source>
        <dbReference type="PROSITE" id="PS50048"/>
    </source>
</evidence>
<gene>
    <name evidence="9" type="ORF">PGQ11_012604</name>
</gene>
<dbReference type="InterPro" id="IPR001138">
    <property type="entry name" value="Zn2Cys6_DnaBD"/>
</dbReference>
<evidence type="ECO:0000256" key="6">
    <source>
        <dbReference type="ARBA" id="ARBA00023242"/>
    </source>
</evidence>
<feature type="compositionally biased region" description="Polar residues" evidence="7">
    <location>
        <begin position="69"/>
        <end position="84"/>
    </location>
</feature>
<dbReference type="EMBL" id="JAPCWZ010000007">
    <property type="protein sequence ID" value="KAK8856692.1"/>
    <property type="molecule type" value="Genomic_DNA"/>
</dbReference>
<feature type="region of interest" description="Disordered" evidence="7">
    <location>
        <begin position="1"/>
        <end position="24"/>
    </location>
</feature>
<protein>
    <submittedName>
        <fullName evidence="9">C6 zinc finger domain protein</fullName>
    </submittedName>
</protein>
<evidence type="ECO:0000256" key="5">
    <source>
        <dbReference type="ARBA" id="ARBA00023163"/>
    </source>
</evidence>
<dbReference type="Pfam" id="PF00172">
    <property type="entry name" value="Zn_clus"/>
    <property type="match status" value="1"/>
</dbReference>
<dbReference type="InterPro" id="IPR051430">
    <property type="entry name" value="Fungal_TF_Env_Response"/>
</dbReference>
<keyword evidence="2" id="KW-0862">Zinc</keyword>
<feature type="compositionally biased region" description="Polar residues" evidence="7">
    <location>
        <begin position="106"/>
        <end position="117"/>
    </location>
</feature>
<evidence type="ECO:0000256" key="2">
    <source>
        <dbReference type="ARBA" id="ARBA00022833"/>
    </source>
</evidence>
<dbReference type="PROSITE" id="PS50048">
    <property type="entry name" value="ZN2_CY6_FUNGAL_2"/>
    <property type="match status" value="1"/>
</dbReference>
<evidence type="ECO:0000256" key="1">
    <source>
        <dbReference type="ARBA" id="ARBA00022723"/>
    </source>
</evidence>
<name>A0ABR2I3E0_9PEZI</name>
<proteinExistence type="predicted"/>
<evidence type="ECO:0000256" key="3">
    <source>
        <dbReference type="ARBA" id="ARBA00023015"/>
    </source>
</evidence>
<dbReference type="Pfam" id="PF04082">
    <property type="entry name" value="Fungal_trans"/>
    <property type="match status" value="1"/>
</dbReference>
<dbReference type="Gene3D" id="4.10.240.10">
    <property type="entry name" value="Zn(2)-C6 fungal-type DNA-binding domain"/>
    <property type="match status" value="1"/>
</dbReference>